<dbReference type="EMBL" id="KV442037">
    <property type="protein sequence ID" value="OAQ30157.1"/>
    <property type="molecule type" value="Genomic_DNA"/>
</dbReference>
<evidence type="ECO:0000256" key="1">
    <source>
        <dbReference type="SAM" id="Phobius"/>
    </source>
</evidence>
<protein>
    <submittedName>
        <fullName evidence="2">Uncharacterized protein</fullName>
    </submittedName>
</protein>
<evidence type="ECO:0000313" key="2">
    <source>
        <dbReference type="EMBL" id="OAQ30157.1"/>
    </source>
</evidence>
<proteinExistence type="predicted"/>
<keyword evidence="1" id="KW-0812">Transmembrane</keyword>
<feature type="transmembrane region" description="Helical" evidence="1">
    <location>
        <begin position="35"/>
        <end position="59"/>
    </location>
</feature>
<gene>
    <name evidence="2" type="ORF">K457DRAFT_464519</name>
</gene>
<reference evidence="2 3" key="1">
    <citation type="submission" date="2016-05" db="EMBL/GenBank/DDBJ databases">
        <title>Genome sequencing reveals origins of a unique bacterial endosymbiosis in the earliest lineages of terrestrial Fungi.</title>
        <authorList>
            <consortium name="DOE Joint Genome Institute"/>
            <person name="Uehling J."/>
            <person name="Gryganskyi A."/>
            <person name="Hameed K."/>
            <person name="Tschaplinski T."/>
            <person name="Misztal P."/>
            <person name="Wu S."/>
            <person name="Desiro A."/>
            <person name="Vande Pol N."/>
            <person name="Du Z.-Y."/>
            <person name="Zienkiewicz A."/>
            <person name="Zienkiewicz K."/>
            <person name="Morin E."/>
            <person name="Tisserant E."/>
            <person name="Splivallo R."/>
            <person name="Hainaut M."/>
            <person name="Henrissat B."/>
            <person name="Ohm R."/>
            <person name="Kuo A."/>
            <person name="Yan J."/>
            <person name="Lipzen A."/>
            <person name="Nolan M."/>
            <person name="Labutti K."/>
            <person name="Barry K."/>
            <person name="Goldstein A."/>
            <person name="Labbe J."/>
            <person name="Schadt C."/>
            <person name="Tuskan G."/>
            <person name="Grigoriev I."/>
            <person name="Martin F."/>
            <person name="Vilgalys R."/>
            <person name="Bonito G."/>
        </authorList>
    </citation>
    <scope>NUCLEOTIDE SEQUENCE [LARGE SCALE GENOMIC DNA]</scope>
    <source>
        <strain evidence="2 3">AG-77</strain>
    </source>
</reference>
<evidence type="ECO:0000313" key="3">
    <source>
        <dbReference type="Proteomes" id="UP000078512"/>
    </source>
</evidence>
<keyword evidence="3" id="KW-1185">Reference proteome</keyword>
<name>A0A197JXV2_9FUNG</name>
<keyword evidence="1" id="KW-1133">Transmembrane helix</keyword>
<dbReference type="AlphaFoldDB" id="A0A197JXV2"/>
<organism evidence="2 3">
    <name type="scientific">Linnemannia elongata AG-77</name>
    <dbReference type="NCBI Taxonomy" id="1314771"/>
    <lineage>
        <taxon>Eukaryota</taxon>
        <taxon>Fungi</taxon>
        <taxon>Fungi incertae sedis</taxon>
        <taxon>Mucoromycota</taxon>
        <taxon>Mortierellomycotina</taxon>
        <taxon>Mortierellomycetes</taxon>
        <taxon>Mortierellales</taxon>
        <taxon>Mortierellaceae</taxon>
        <taxon>Linnemannia</taxon>
    </lineage>
</organism>
<dbReference type="Proteomes" id="UP000078512">
    <property type="component" value="Unassembled WGS sequence"/>
</dbReference>
<accession>A0A197JXV2</accession>
<keyword evidence="1" id="KW-0472">Membrane</keyword>
<sequence>MDSRVPLPHYLFFHISWQRFAFYSFAFYKKKNIYFVAYIAFLIAFFRSSFAFHSLLFLLCPVKDFSTF</sequence>
<feature type="transmembrane region" description="Helical" evidence="1">
    <location>
        <begin position="12"/>
        <end position="28"/>
    </location>
</feature>